<dbReference type="Gene3D" id="3.10.129.10">
    <property type="entry name" value="Hotdog Thioesterase"/>
    <property type="match status" value="1"/>
</dbReference>
<evidence type="ECO:0000313" key="5">
    <source>
        <dbReference type="Proteomes" id="UP000715095"/>
    </source>
</evidence>
<feature type="domain" description="ApeI dehydratase-like" evidence="3">
    <location>
        <begin position="537"/>
        <end position="626"/>
    </location>
</feature>
<gene>
    <name evidence="4" type="ORF">H6A60_08265</name>
</gene>
<name>A0ABS2DT78_9BURK</name>
<dbReference type="Pfam" id="PF22818">
    <property type="entry name" value="ApeI-like"/>
    <property type="match status" value="1"/>
</dbReference>
<evidence type="ECO:0000259" key="2">
    <source>
        <dbReference type="Pfam" id="PF00501"/>
    </source>
</evidence>
<dbReference type="PANTHER" id="PTHR43201">
    <property type="entry name" value="ACYL-COA SYNTHETASE"/>
    <property type="match status" value="1"/>
</dbReference>
<dbReference type="EMBL" id="JACJJC010000012">
    <property type="protein sequence ID" value="MBM6704473.1"/>
    <property type="molecule type" value="Genomic_DNA"/>
</dbReference>
<dbReference type="InterPro" id="IPR000873">
    <property type="entry name" value="AMP-dep_synth/lig_dom"/>
</dbReference>
<dbReference type="InterPro" id="IPR029069">
    <property type="entry name" value="HotDog_dom_sf"/>
</dbReference>
<reference evidence="4 5" key="1">
    <citation type="journal article" date="2021" name="Sci. Rep.">
        <title>The distribution of antibiotic resistance genes in chicken gut microbiota commensals.</title>
        <authorList>
            <person name="Juricova H."/>
            <person name="Matiasovicova J."/>
            <person name="Kubasova T."/>
            <person name="Cejkova D."/>
            <person name="Rychlik I."/>
        </authorList>
    </citation>
    <scope>NUCLEOTIDE SEQUENCE [LARGE SCALE GENOMIC DNA]</scope>
    <source>
        <strain evidence="4 5">An829</strain>
    </source>
</reference>
<dbReference type="RefSeq" id="WP_205103341.1">
    <property type="nucleotide sequence ID" value="NZ_JACJJC010000012.1"/>
</dbReference>
<feature type="domain" description="AMP-dependent synthetase/ligase" evidence="2">
    <location>
        <begin position="18"/>
        <end position="334"/>
    </location>
</feature>
<dbReference type="InterPro" id="IPR045851">
    <property type="entry name" value="AMP-bd_C_sf"/>
</dbReference>
<sequence>MTDRAFLMEAGAWAEAFRRAAGRSRDTGCCRKRRVAIHTEDTAALLPALFGAWSAGVETVLAGDALPGTLARMRRAAIVEPGVDMAALDMAAFAKDSKSGSGLLAVEAPLAIDTAASAPLPLFGPLSDEAVLCSLFTSGSTGEAKRVPKRLGQLFFETEGVARALHETGMTFDMPTVAVSTVTAQHIYGILFRALLALVEPQLMADSPRTHFPEALAARMEALAEGGRRILLVSSPAHLGRFTEPELFARSRASIVGVTSSAGPLSDDAARSARLAFGHWPLEVLGSTETGGIARRMRKFADPEFEVDAEENLARSLGAAIVTPAWRPMPGVDIGVAVSDRTETAESIEPRTPAVAKEGVGRIALKARHLAERGWTIGDDAVRLERNAAAPLFTLLGRADRIAKIEGKRVALAEVEAVLLATGCFKVAKVFAVSRGERLFTHSAITEDPALRDELAAVVVPTAEMKRRFLSLGKNAALVDVRRTLLERFSPVVIPKRWRFVERMPVNAQGKTTRAALASLFDPRRPEWLLVRDERTESVRSIEVELALSPNLIWFRGHFPELPILPGVAQLLLAKEALEEFAGDDPFVRTRLASGVSAVKNLKFKSITYPGMQMHLRLEFDAATHTSTSPLRVKFAWLRSEASKKPADAPALLPHSLGTLEFSAPEPG</sequence>
<dbReference type="PANTHER" id="PTHR43201:SF8">
    <property type="entry name" value="ACYL-COA SYNTHETASE FAMILY MEMBER 3"/>
    <property type="match status" value="1"/>
</dbReference>
<dbReference type="SUPFAM" id="SSF56801">
    <property type="entry name" value="Acetyl-CoA synthetase-like"/>
    <property type="match status" value="1"/>
</dbReference>
<evidence type="ECO:0000259" key="3">
    <source>
        <dbReference type="Pfam" id="PF22818"/>
    </source>
</evidence>
<organism evidence="4 5">
    <name type="scientific">Sutterella massiliensis</name>
    <dbReference type="NCBI Taxonomy" id="1816689"/>
    <lineage>
        <taxon>Bacteria</taxon>
        <taxon>Pseudomonadati</taxon>
        <taxon>Pseudomonadota</taxon>
        <taxon>Betaproteobacteria</taxon>
        <taxon>Burkholderiales</taxon>
        <taxon>Sutterellaceae</taxon>
        <taxon>Sutterella</taxon>
    </lineage>
</organism>
<evidence type="ECO:0000256" key="1">
    <source>
        <dbReference type="ARBA" id="ARBA00006432"/>
    </source>
</evidence>
<comment type="similarity">
    <text evidence="1">Belongs to the ATP-dependent AMP-binding enzyme family.</text>
</comment>
<keyword evidence="5" id="KW-1185">Reference proteome</keyword>
<dbReference type="Proteomes" id="UP000715095">
    <property type="component" value="Unassembled WGS sequence"/>
</dbReference>
<dbReference type="Gene3D" id="3.30.300.30">
    <property type="match status" value="1"/>
</dbReference>
<evidence type="ECO:0000313" key="4">
    <source>
        <dbReference type="EMBL" id="MBM6704473.1"/>
    </source>
</evidence>
<dbReference type="Gene3D" id="3.40.50.12780">
    <property type="entry name" value="N-terminal domain of ligase-like"/>
    <property type="match status" value="1"/>
</dbReference>
<protein>
    <submittedName>
        <fullName evidence="4">AMP-binding protein</fullName>
    </submittedName>
</protein>
<proteinExistence type="inferred from homology"/>
<dbReference type="Pfam" id="PF00501">
    <property type="entry name" value="AMP-binding"/>
    <property type="match status" value="1"/>
</dbReference>
<dbReference type="SUPFAM" id="SSF54637">
    <property type="entry name" value="Thioesterase/thiol ester dehydrase-isomerase"/>
    <property type="match status" value="1"/>
</dbReference>
<dbReference type="InterPro" id="IPR042099">
    <property type="entry name" value="ANL_N_sf"/>
</dbReference>
<dbReference type="InterPro" id="IPR054545">
    <property type="entry name" value="ApeI-like"/>
</dbReference>
<comment type="caution">
    <text evidence="4">The sequence shown here is derived from an EMBL/GenBank/DDBJ whole genome shotgun (WGS) entry which is preliminary data.</text>
</comment>
<accession>A0ABS2DT78</accession>